<evidence type="ECO:0000313" key="1">
    <source>
        <dbReference type="EMBL" id="QPL19402.1"/>
    </source>
</evidence>
<geneLocation type="plasmid" evidence="1">
    <name>pLIS4</name>
</geneLocation>
<dbReference type="InterPro" id="IPR048101">
    <property type="entry name" value="MobP2"/>
</dbReference>
<dbReference type="InterPro" id="IPR041073">
    <property type="entry name" value="MobL"/>
</dbReference>
<dbReference type="AlphaFoldDB" id="A0A7T0MAS1"/>
<dbReference type="NCBIfam" id="NF041498">
    <property type="entry name" value="MobP2"/>
    <property type="match status" value="1"/>
</dbReference>
<gene>
    <name evidence="1" type="ORF">pLIS400336c</name>
</gene>
<proteinExistence type="predicted"/>
<reference evidence="1" key="1">
    <citation type="journal article" date="2020" name="Int. J. Mol. Sci.">
        <title>Genetic Carriers and Genomic Distribution of cadA6-A Novel Variant of a Cadmium Resistance Determinant Identified in Listeria spp.</title>
        <authorList>
            <person name="Chmielowska C."/>
            <person name="Korsak D."/>
            <person name="Szmulkowska B."/>
            <person name="Krop A."/>
            <person name="Lipka K."/>
            <person name="Krupinska M."/>
            <person name="Bartosik D."/>
        </authorList>
    </citation>
    <scope>NUCLEOTIDE SEQUENCE</scope>
    <source>
        <strain evidence="1">Sr12</strain>
    </source>
</reference>
<sequence>MTRPAIVNVSKFVAAGNKKFASYVDYVDRDKAIRNEHFSAFNANRFDGYHRYMENPEKSSGLFTADKNSLTQTERKKLKDTFQLAQKNDSIMWQDVISFDNQFLKEEEIYNPLTGYLNEVAIQESIRVGMKATLQAENMEASAVWTASIHYNTDNIHVHIAIVEPYPTRDYQQFRNKKTGELYSARRGSRKQNTLDLMKSKVANNLLDRDKELTRITELVHQRMIPTEERMNQFLTLPMQHLMQSIYKELPEDMRKWKYNMNALDAIRPKMDVLTNMYINQYHPEDRSELNLALNNQKEFYKRIYGEGTKEANRFEDYKTNKEQEFYAKMGNAFLKECINIRQNEKHAFHQKFGESKVFQPSALTRGTLKKLKDSLQKDYRSMKNQRKYQELQEEMERKS</sequence>
<dbReference type="Pfam" id="PF18555">
    <property type="entry name" value="MobL"/>
    <property type="match status" value="1"/>
</dbReference>
<accession>A0A7T0MAS1</accession>
<protein>
    <submittedName>
        <fullName evidence="1">MobL conjugative transfer relaxase</fullName>
    </submittedName>
</protein>
<name>A0A7T0MAS1_LISSE</name>
<dbReference type="RefSeq" id="WP_199202565.1">
    <property type="nucleotide sequence ID" value="NZ_MW124301.1"/>
</dbReference>
<keyword evidence="1" id="KW-0614">Plasmid</keyword>
<reference evidence="1" key="2">
    <citation type="submission" date="2020-10" db="EMBL/GenBank/DDBJ databases">
        <authorList>
            <person name="Chmielowska C.A."/>
            <person name="Korsak D."/>
            <person name="Bartosik D."/>
        </authorList>
    </citation>
    <scope>NUCLEOTIDE SEQUENCE</scope>
    <source>
        <strain evidence="1">Sr12</strain>
        <plasmid evidence="1">pLIS4</plasmid>
    </source>
</reference>
<organism evidence="1">
    <name type="scientific">Listeria seeligeri</name>
    <dbReference type="NCBI Taxonomy" id="1640"/>
    <lineage>
        <taxon>Bacteria</taxon>
        <taxon>Bacillati</taxon>
        <taxon>Bacillota</taxon>
        <taxon>Bacilli</taxon>
        <taxon>Bacillales</taxon>
        <taxon>Listeriaceae</taxon>
        <taxon>Listeria</taxon>
    </lineage>
</organism>
<dbReference type="EMBL" id="MW124301">
    <property type="protein sequence ID" value="QPL19402.1"/>
    <property type="molecule type" value="Genomic_DNA"/>
</dbReference>